<proteinExistence type="predicted"/>
<dbReference type="eggNOG" id="COG3595">
    <property type="taxonomic scope" value="Bacteria"/>
</dbReference>
<dbReference type="InterPro" id="IPR025164">
    <property type="entry name" value="Toastrack_DUF4097"/>
</dbReference>
<evidence type="ECO:0000313" key="3">
    <source>
        <dbReference type="Proteomes" id="UP000002357"/>
    </source>
</evidence>
<dbReference type="RefSeq" id="WP_003962650.1">
    <property type="nucleotide sequence ID" value="NZ_CM000913.1"/>
</dbReference>
<dbReference type="STRING" id="1901.BB341_01285"/>
<name>E2Q0H4_STRCL</name>
<dbReference type="Proteomes" id="UP000002357">
    <property type="component" value="Chromosome"/>
</dbReference>
<sequence>MPHFDTPEPISVTLSVDVGAVRITAGDRADTTVEVLPDSGADDADLRVAQQTRVTCENGVLLVKGPRQRSLFGKVGAVSVLIEVPAGSSVRGTASVLDLICEGPLGECRFRTSTGSIRVAEADTAELRTGLGDVTVDRVTGTAEIIGAGRVVVGELGSTATIKNLNGETVIGEADGHLRVNSSNGRISVDVARSGIDARSAQGGIRVGAAAGGPVELQTGAGDLDVGIPRSVTAWLDVNSRLGKVRNALGPAGEPSGSERTVEVRARTSLGDIVIRRA</sequence>
<accession>E2Q0H4</accession>
<dbReference type="AlphaFoldDB" id="E2Q0H4"/>
<reference evidence="2 3" key="1">
    <citation type="journal article" date="2010" name="Genome Biol. Evol.">
        <title>The sequence of a 1.8-mb bacterial linear plasmid reveals a rich evolutionary reservoir of secondary metabolic pathways.</title>
        <authorList>
            <person name="Medema M.H."/>
            <person name="Trefzer A."/>
            <person name="Kovalchuk A."/>
            <person name="van den Berg M."/>
            <person name="Mueller U."/>
            <person name="Heijne W."/>
            <person name="Wu L."/>
            <person name="Alam M.T."/>
            <person name="Ronning C.M."/>
            <person name="Nierman W.C."/>
            <person name="Bovenberg R.A.L."/>
            <person name="Breitling R."/>
            <person name="Takano E."/>
        </authorList>
    </citation>
    <scope>NUCLEOTIDE SEQUENCE [LARGE SCALE GENOMIC DNA]</scope>
    <source>
        <strain evidence="3">ATCC 27064 / DSM 738 / JCM 4710 / NBRC 13307 / NCIMB 12785 / NRRL 3585 / VKM Ac-602</strain>
    </source>
</reference>
<dbReference type="KEGG" id="sclf:BB341_01285"/>
<gene>
    <name evidence="2" type="ORF">SCLAV_5450</name>
</gene>
<dbReference type="OrthoDB" id="3252095at2"/>
<evidence type="ECO:0000313" key="2">
    <source>
        <dbReference type="EMBL" id="EFG10517.1"/>
    </source>
</evidence>
<feature type="domain" description="DUF4097" evidence="1">
    <location>
        <begin position="19"/>
        <end position="273"/>
    </location>
</feature>
<organism evidence="2 3">
    <name type="scientific">Streptomyces clavuligerus</name>
    <dbReference type="NCBI Taxonomy" id="1901"/>
    <lineage>
        <taxon>Bacteria</taxon>
        <taxon>Bacillati</taxon>
        <taxon>Actinomycetota</taxon>
        <taxon>Actinomycetes</taxon>
        <taxon>Kitasatosporales</taxon>
        <taxon>Streptomycetaceae</taxon>
        <taxon>Streptomyces</taxon>
    </lineage>
</organism>
<protein>
    <recommendedName>
        <fullName evidence="1">DUF4097 domain-containing protein</fullName>
    </recommendedName>
</protein>
<dbReference type="Pfam" id="PF13349">
    <property type="entry name" value="DUF4097"/>
    <property type="match status" value="1"/>
</dbReference>
<dbReference type="GeneID" id="93728155"/>
<keyword evidence="3" id="KW-1185">Reference proteome</keyword>
<dbReference type="EMBL" id="CM000913">
    <property type="protein sequence ID" value="EFG10517.1"/>
    <property type="molecule type" value="Genomic_DNA"/>
</dbReference>
<evidence type="ECO:0000259" key="1">
    <source>
        <dbReference type="Pfam" id="PF13349"/>
    </source>
</evidence>